<reference evidence="2" key="1">
    <citation type="journal article" date="2015" name="Nature">
        <title>Complex archaea that bridge the gap between prokaryotes and eukaryotes.</title>
        <authorList>
            <person name="Spang A."/>
            <person name="Saw J.H."/>
            <person name="Jorgensen S.L."/>
            <person name="Zaremba-Niedzwiedzka K."/>
            <person name="Martijn J."/>
            <person name="Lind A.E."/>
            <person name="van Eijk R."/>
            <person name="Schleper C."/>
            <person name="Guy L."/>
            <person name="Ettema T.J."/>
        </authorList>
    </citation>
    <scope>NUCLEOTIDE SEQUENCE</scope>
</reference>
<feature type="transmembrane region" description="Helical" evidence="1">
    <location>
        <begin position="6"/>
        <end position="24"/>
    </location>
</feature>
<dbReference type="EMBL" id="LAZR01016528">
    <property type="protein sequence ID" value="KKM04109.1"/>
    <property type="molecule type" value="Genomic_DNA"/>
</dbReference>
<keyword evidence="1" id="KW-0472">Membrane</keyword>
<keyword evidence="1" id="KW-0812">Transmembrane</keyword>
<comment type="caution">
    <text evidence="2">The sequence shown here is derived from an EMBL/GenBank/DDBJ whole genome shotgun (WGS) entry which is preliminary data.</text>
</comment>
<evidence type="ECO:0000256" key="1">
    <source>
        <dbReference type="SAM" id="Phobius"/>
    </source>
</evidence>
<organism evidence="2">
    <name type="scientific">marine sediment metagenome</name>
    <dbReference type="NCBI Taxonomy" id="412755"/>
    <lineage>
        <taxon>unclassified sequences</taxon>
        <taxon>metagenomes</taxon>
        <taxon>ecological metagenomes</taxon>
    </lineage>
</organism>
<accession>A0A0F9GZ54</accession>
<sequence length="34" mass="4096">MIVAYVIALAAAAFFYGTLYSRGWRDYYLCRWQR</sequence>
<name>A0A0F9GZ54_9ZZZZ</name>
<dbReference type="AlphaFoldDB" id="A0A0F9GZ54"/>
<evidence type="ECO:0000313" key="2">
    <source>
        <dbReference type="EMBL" id="KKM04109.1"/>
    </source>
</evidence>
<gene>
    <name evidence="2" type="ORF">LCGC14_1767510</name>
</gene>
<keyword evidence="1" id="KW-1133">Transmembrane helix</keyword>
<proteinExistence type="predicted"/>
<protein>
    <submittedName>
        <fullName evidence="2">Uncharacterized protein</fullName>
    </submittedName>
</protein>